<dbReference type="Proteomes" id="UP001189429">
    <property type="component" value="Unassembled WGS sequence"/>
</dbReference>
<accession>A0ABN9UXV2</accession>
<sequence length="115" mass="13105">MAAPHSAHLPCELMLTHASVTYMCRLGQERIHVVSARPLLHVTKPYGTRVCWNMCAVKHNHAICNYLLVNRKLWGRPVVQSQKQHYMQGENGTLLVGLVMDPMFDCRRNVAARVQ</sequence>
<proteinExistence type="predicted"/>
<keyword evidence="2" id="KW-1185">Reference proteome</keyword>
<organism evidence="1 2">
    <name type="scientific">Prorocentrum cordatum</name>
    <dbReference type="NCBI Taxonomy" id="2364126"/>
    <lineage>
        <taxon>Eukaryota</taxon>
        <taxon>Sar</taxon>
        <taxon>Alveolata</taxon>
        <taxon>Dinophyceae</taxon>
        <taxon>Prorocentrales</taxon>
        <taxon>Prorocentraceae</taxon>
        <taxon>Prorocentrum</taxon>
    </lineage>
</organism>
<gene>
    <name evidence="1" type="ORF">PCOR1329_LOCUS52170</name>
</gene>
<name>A0ABN9UXV2_9DINO</name>
<evidence type="ECO:0000313" key="1">
    <source>
        <dbReference type="EMBL" id="CAK0864235.1"/>
    </source>
</evidence>
<comment type="caution">
    <text evidence="1">The sequence shown here is derived from an EMBL/GenBank/DDBJ whole genome shotgun (WGS) entry which is preliminary data.</text>
</comment>
<dbReference type="EMBL" id="CAUYUJ010016345">
    <property type="protein sequence ID" value="CAK0864235.1"/>
    <property type="molecule type" value="Genomic_DNA"/>
</dbReference>
<evidence type="ECO:0000313" key="2">
    <source>
        <dbReference type="Proteomes" id="UP001189429"/>
    </source>
</evidence>
<reference evidence="1" key="1">
    <citation type="submission" date="2023-10" db="EMBL/GenBank/DDBJ databases">
        <authorList>
            <person name="Chen Y."/>
            <person name="Shah S."/>
            <person name="Dougan E. K."/>
            <person name="Thang M."/>
            <person name="Chan C."/>
        </authorList>
    </citation>
    <scope>NUCLEOTIDE SEQUENCE [LARGE SCALE GENOMIC DNA]</scope>
</reference>
<protein>
    <submittedName>
        <fullName evidence="1">Uncharacterized protein</fullName>
    </submittedName>
</protein>